<evidence type="ECO:0000256" key="1">
    <source>
        <dbReference type="SAM" id="MobiDB-lite"/>
    </source>
</evidence>
<feature type="compositionally biased region" description="Basic and acidic residues" evidence="1">
    <location>
        <begin position="248"/>
        <end position="261"/>
    </location>
</feature>
<reference evidence="2" key="1">
    <citation type="journal article" date="2015" name="Nature">
        <title>Complex archaea that bridge the gap between prokaryotes and eukaryotes.</title>
        <authorList>
            <person name="Spang A."/>
            <person name="Saw J.H."/>
            <person name="Jorgensen S.L."/>
            <person name="Zaremba-Niedzwiedzka K."/>
            <person name="Martijn J."/>
            <person name="Lind A.E."/>
            <person name="van Eijk R."/>
            <person name="Schleper C."/>
            <person name="Guy L."/>
            <person name="Ettema T.J."/>
        </authorList>
    </citation>
    <scope>NUCLEOTIDE SEQUENCE</scope>
</reference>
<evidence type="ECO:0000313" key="2">
    <source>
        <dbReference type="EMBL" id="KKL67401.1"/>
    </source>
</evidence>
<protein>
    <submittedName>
        <fullName evidence="2">Uncharacterized protein</fullName>
    </submittedName>
</protein>
<organism evidence="2">
    <name type="scientific">marine sediment metagenome</name>
    <dbReference type="NCBI Taxonomy" id="412755"/>
    <lineage>
        <taxon>unclassified sequences</taxon>
        <taxon>metagenomes</taxon>
        <taxon>ecological metagenomes</taxon>
    </lineage>
</organism>
<feature type="region of interest" description="Disordered" evidence="1">
    <location>
        <begin position="208"/>
        <end position="261"/>
    </location>
</feature>
<proteinExistence type="predicted"/>
<comment type="caution">
    <text evidence="2">The sequence shown here is derived from an EMBL/GenBank/DDBJ whole genome shotgun (WGS) entry which is preliminary data.</text>
</comment>
<gene>
    <name evidence="2" type="ORF">LCGC14_2135340</name>
</gene>
<accession>A0A0F9EMC8</accession>
<feature type="region of interest" description="Disordered" evidence="1">
    <location>
        <begin position="1"/>
        <end position="50"/>
    </location>
</feature>
<dbReference type="AlphaFoldDB" id="A0A0F9EMC8"/>
<name>A0A0F9EMC8_9ZZZZ</name>
<feature type="region of interest" description="Disordered" evidence="1">
    <location>
        <begin position="89"/>
        <end position="116"/>
    </location>
</feature>
<dbReference type="EMBL" id="LAZR01026870">
    <property type="protein sequence ID" value="KKL67401.1"/>
    <property type="molecule type" value="Genomic_DNA"/>
</dbReference>
<sequence>MPKKKDDAPPPPSSEEDPPVVEDNPSPGEGSPGDPNDKGNEGTDTLENLASKQVQALMDRSQALMAEGRYSEMSPKVVQLLTTYDRLTQAPDKGAGGVGDPSGGTAPGPVDEGAPAQRKSYEQLGREAVQREALAKVSTQVEADVVKSMWAEEVRSLYAELGKTQVTTEDFASVDFTNQKAFPPTRAGFQAWMRAASVLRVKMATGKGSVAGEEDEEGNSSGLDADRTKAGKVKKQPSPASAGAALTDIDKATQRKKEGKLTDKEYLEIVRRSTSPGVLD</sequence>
<feature type="compositionally biased region" description="Gly residues" evidence="1">
    <location>
        <begin position="94"/>
        <end position="106"/>
    </location>
</feature>